<dbReference type="Proteomes" id="UP000499080">
    <property type="component" value="Unassembled WGS sequence"/>
</dbReference>
<protein>
    <submittedName>
        <fullName evidence="1">Uncharacterized protein</fullName>
    </submittedName>
</protein>
<organism evidence="1 2">
    <name type="scientific">Araneus ventricosus</name>
    <name type="common">Orbweaver spider</name>
    <name type="synonym">Epeira ventricosa</name>
    <dbReference type="NCBI Taxonomy" id="182803"/>
    <lineage>
        <taxon>Eukaryota</taxon>
        <taxon>Metazoa</taxon>
        <taxon>Ecdysozoa</taxon>
        <taxon>Arthropoda</taxon>
        <taxon>Chelicerata</taxon>
        <taxon>Arachnida</taxon>
        <taxon>Araneae</taxon>
        <taxon>Araneomorphae</taxon>
        <taxon>Entelegynae</taxon>
        <taxon>Araneoidea</taxon>
        <taxon>Araneidae</taxon>
        <taxon>Araneus</taxon>
    </lineage>
</organism>
<dbReference type="AlphaFoldDB" id="A0A4Y2P193"/>
<accession>A0A4Y2P193</accession>
<sequence>MGTIVVPSAGLRVLWIRTFVNSVLDMTMDLTLLKTQMKSFRTSFTVCDKKIDDELLKEAPELKQLSILKSQLSDKFARLDTCQAEITNLILKIEDAGI</sequence>
<keyword evidence="2" id="KW-1185">Reference proteome</keyword>
<proteinExistence type="predicted"/>
<gene>
    <name evidence="1" type="ORF">AVEN_213667_1</name>
</gene>
<reference evidence="1 2" key="1">
    <citation type="journal article" date="2019" name="Sci. Rep.">
        <title>Orb-weaving spider Araneus ventricosus genome elucidates the spidroin gene catalogue.</title>
        <authorList>
            <person name="Kono N."/>
            <person name="Nakamura H."/>
            <person name="Ohtoshi R."/>
            <person name="Moran D.A.P."/>
            <person name="Shinohara A."/>
            <person name="Yoshida Y."/>
            <person name="Fujiwara M."/>
            <person name="Mori M."/>
            <person name="Tomita M."/>
            <person name="Arakawa K."/>
        </authorList>
    </citation>
    <scope>NUCLEOTIDE SEQUENCE [LARGE SCALE GENOMIC DNA]</scope>
</reference>
<evidence type="ECO:0000313" key="1">
    <source>
        <dbReference type="EMBL" id="GBN44087.1"/>
    </source>
</evidence>
<dbReference type="EMBL" id="BGPR01010069">
    <property type="protein sequence ID" value="GBN44087.1"/>
    <property type="molecule type" value="Genomic_DNA"/>
</dbReference>
<evidence type="ECO:0000313" key="2">
    <source>
        <dbReference type="Proteomes" id="UP000499080"/>
    </source>
</evidence>
<name>A0A4Y2P193_ARAVE</name>
<comment type="caution">
    <text evidence="1">The sequence shown here is derived from an EMBL/GenBank/DDBJ whole genome shotgun (WGS) entry which is preliminary data.</text>
</comment>